<organism evidence="1 2">
    <name type="scientific">Oenococcus oeni</name>
    <name type="common">Leuconostoc oenos</name>
    <dbReference type="NCBI Taxonomy" id="1247"/>
    <lineage>
        <taxon>Bacteria</taxon>
        <taxon>Bacillati</taxon>
        <taxon>Bacillota</taxon>
        <taxon>Bacilli</taxon>
        <taxon>Lactobacillales</taxon>
        <taxon>Lactobacillaceae</taxon>
        <taxon>Oenococcus</taxon>
    </lineage>
</organism>
<proteinExistence type="predicted"/>
<sequence length="171" mass="19386">MSLNLGAGDLTKATKSNYDLVVEKTSILVQFKEAAYTGEGNNNLLILKTSFSNLSFDDKIIDGIEILIGKISKKQEAKFSGIKTTAYEALIDFGEEKKKTSILPLVVKARESKTVFLIFERANGLDEWPRKASHYHFLVSIDYKKYKKVYLELQEDPINLKEFKSREGLVI</sequence>
<comment type="caution">
    <text evidence="1">The sequence shown here is derived from an EMBL/GenBank/DDBJ whole genome shotgun (WGS) entry which is preliminary data.</text>
</comment>
<name>A0A6N4A0I1_OENOE</name>
<dbReference type="Proteomes" id="UP000181728">
    <property type="component" value="Unassembled WGS sequence"/>
</dbReference>
<accession>A0A6N4A0I1</accession>
<evidence type="ECO:0000313" key="2">
    <source>
        <dbReference type="Proteomes" id="UP000181728"/>
    </source>
</evidence>
<gene>
    <name evidence="1" type="ORF">ATX59_07140</name>
</gene>
<dbReference type="EMBL" id="MLOK01000047">
    <property type="protein sequence ID" value="OIM20871.1"/>
    <property type="molecule type" value="Genomic_DNA"/>
</dbReference>
<evidence type="ECO:0000313" key="1">
    <source>
        <dbReference type="EMBL" id="OIM20871.1"/>
    </source>
</evidence>
<reference evidence="1 2" key="1">
    <citation type="journal article" date="2016" name="BMC Genomics">
        <title>Consensus pan-genome assembly of the specialised wine bacterium Oenococcus oeni.</title>
        <authorList>
            <person name="Sternes P.R."/>
            <person name="Borneman A.R."/>
        </authorList>
    </citation>
    <scope>NUCLEOTIDE SEQUENCE [LARGE SCALE GENOMIC DNA]</scope>
    <source>
        <strain evidence="1 2">AWRIB661</strain>
    </source>
</reference>
<dbReference type="RefSeq" id="WP_071449024.1">
    <property type="nucleotide sequence ID" value="NZ_MLMO01000109.1"/>
</dbReference>
<protein>
    <submittedName>
        <fullName evidence="1">Uncharacterized protein</fullName>
    </submittedName>
</protein>
<dbReference type="AlphaFoldDB" id="A0A6N4A0I1"/>